<proteinExistence type="inferred from homology"/>
<dbReference type="PANTHER" id="PTHR23416:SF23">
    <property type="entry name" value="ACETYLTRANSFERASE C18B11.09C-RELATED"/>
    <property type="match status" value="1"/>
</dbReference>
<dbReference type="AlphaFoldDB" id="A0A841EN13"/>
<accession>A0A841EN13</accession>
<dbReference type="InterPro" id="IPR001451">
    <property type="entry name" value="Hexapep"/>
</dbReference>
<dbReference type="GO" id="GO:0008925">
    <property type="term" value="F:maltose O-acetyltransferase activity"/>
    <property type="evidence" value="ECO:0007669"/>
    <property type="project" value="UniProtKB-EC"/>
</dbReference>
<dbReference type="SUPFAM" id="SSF51161">
    <property type="entry name" value="Trimeric LpxA-like enzymes"/>
    <property type="match status" value="1"/>
</dbReference>
<keyword evidence="4" id="KW-1185">Reference proteome</keyword>
<protein>
    <submittedName>
        <fullName evidence="3">Maltose O-acetyltransferase</fullName>
        <ecNumber evidence="3">2.3.1.79</ecNumber>
    </submittedName>
</protein>
<evidence type="ECO:0000256" key="1">
    <source>
        <dbReference type="ARBA" id="ARBA00007274"/>
    </source>
</evidence>
<dbReference type="InterPro" id="IPR011004">
    <property type="entry name" value="Trimer_LpxA-like_sf"/>
</dbReference>
<gene>
    <name evidence="3" type="ORF">HNP25_001065</name>
</gene>
<organism evidence="3 4">
    <name type="scientific">Arcicella rosea</name>
    <dbReference type="NCBI Taxonomy" id="502909"/>
    <lineage>
        <taxon>Bacteria</taxon>
        <taxon>Pseudomonadati</taxon>
        <taxon>Bacteroidota</taxon>
        <taxon>Cytophagia</taxon>
        <taxon>Cytophagales</taxon>
        <taxon>Flectobacillaceae</taxon>
        <taxon>Arcicella</taxon>
    </lineage>
</organism>
<keyword evidence="2 3" id="KW-0808">Transferase</keyword>
<sequence length="194" mass="21464">MKKILLILIPISARKIIFNWLSSLEWFFLNSIISSFPSQRIRIWVLNLMGAKIPKSTALYGGNEYRNPKGLTIGMNTALGHRAVLDARMGLEIGNNVCFGTEVMIWSLHHDYNDIGFKGIGGKVTISDYVWLGSRCIILPGVTIGEGAVVAAGAVVTKDVEPYTVVGGIPAKKISLRERKEYNYSPNADRLHFV</sequence>
<dbReference type="CDD" id="cd04647">
    <property type="entry name" value="LbH_MAT_like"/>
    <property type="match status" value="1"/>
</dbReference>
<comment type="caution">
    <text evidence="3">The sequence shown here is derived from an EMBL/GenBank/DDBJ whole genome shotgun (WGS) entry which is preliminary data.</text>
</comment>
<dbReference type="Proteomes" id="UP000524404">
    <property type="component" value="Unassembled WGS sequence"/>
</dbReference>
<dbReference type="PANTHER" id="PTHR23416">
    <property type="entry name" value="SIALIC ACID SYNTHASE-RELATED"/>
    <property type="match status" value="1"/>
</dbReference>
<dbReference type="GO" id="GO:0005829">
    <property type="term" value="C:cytosol"/>
    <property type="evidence" value="ECO:0007669"/>
    <property type="project" value="TreeGrafter"/>
</dbReference>
<evidence type="ECO:0000313" key="4">
    <source>
        <dbReference type="Proteomes" id="UP000524404"/>
    </source>
</evidence>
<dbReference type="Pfam" id="PF00132">
    <property type="entry name" value="Hexapep"/>
    <property type="match status" value="1"/>
</dbReference>
<name>A0A841EN13_9BACT</name>
<dbReference type="InterPro" id="IPR051159">
    <property type="entry name" value="Hexapeptide_acetyltransf"/>
</dbReference>
<dbReference type="EMBL" id="JACHKT010000005">
    <property type="protein sequence ID" value="MBB6002413.1"/>
    <property type="molecule type" value="Genomic_DNA"/>
</dbReference>
<evidence type="ECO:0000256" key="2">
    <source>
        <dbReference type="ARBA" id="ARBA00022679"/>
    </source>
</evidence>
<reference evidence="3 4" key="1">
    <citation type="submission" date="2020-08" db="EMBL/GenBank/DDBJ databases">
        <title>Functional genomics of gut bacteria from endangered species of beetles.</title>
        <authorList>
            <person name="Carlos-Shanley C."/>
        </authorList>
    </citation>
    <scope>NUCLEOTIDE SEQUENCE [LARGE SCALE GENOMIC DNA]</scope>
    <source>
        <strain evidence="3 4">S00070</strain>
    </source>
</reference>
<comment type="similarity">
    <text evidence="1">Belongs to the transferase hexapeptide repeat family.</text>
</comment>
<dbReference type="Gene3D" id="2.160.10.10">
    <property type="entry name" value="Hexapeptide repeat proteins"/>
    <property type="match status" value="1"/>
</dbReference>
<keyword evidence="3" id="KW-0012">Acyltransferase</keyword>
<dbReference type="EC" id="2.3.1.79" evidence="3"/>
<evidence type="ECO:0000313" key="3">
    <source>
        <dbReference type="EMBL" id="MBB6002413.1"/>
    </source>
</evidence>